<sequence>MITNLTNSYQLCARIDLDAMEEIVIDTSPLKAEEGEKKEKQKGTGNPAVTLHHVSVRLGMELLGKRTISERAALVDNCGRDGHGADVLLMSSELLHRLGYNEGVIVWIDSVIENGLCK</sequence>
<dbReference type="AlphaFoldDB" id="A0A4Y2FB96"/>
<evidence type="ECO:0000313" key="1">
    <source>
        <dbReference type="EMBL" id="GBM37736.1"/>
    </source>
</evidence>
<name>A0A4Y2FB96_ARAVE</name>
<gene>
    <name evidence="1" type="ORF">AVEN_179818_1</name>
</gene>
<protein>
    <submittedName>
        <fullName evidence="1">Uncharacterized protein</fullName>
    </submittedName>
</protein>
<keyword evidence="2" id="KW-1185">Reference proteome</keyword>
<reference evidence="1 2" key="1">
    <citation type="journal article" date="2019" name="Sci. Rep.">
        <title>Orb-weaving spider Araneus ventricosus genome elucidates the spidroin gene catalogue.</title>
        <authorList>
            <person name="Kono N."/>
            <person name="Nakamura H."/>
            <person name="Ohtoshi R."/>
            <person name="Moran D.A.P."/>
            <person name="Shinohara A."/>
            <person name="Yoshida Y."/>
            <person name="Fujiwara M."/>
            <person name="Mori M."/>
            <person name="Tomita M."/>
            <person name="Arakawa K."/>
        </authorList>
    </citation>
    <scope>NUCLEOTIDE SEQUENCE [LARGE SCALE GENOMIC DNA]</scope>
</reference>
<proteinExistence type="predicted"/>
<dbReference type="EMBL" id="BGPR01000849">
    <property type="protein sequence ID" value="GBM37736.1"/>
    <property type="molecule type" value="Genomic_DNA"/>
</dbReference>
<accession>A0A4Y2FB96</accession>
<comment type="caution">
    <text evidence="1">The sequence shown here is derived from an EMBL/GenBank/DDBJ whole genome shotgun (WGS) entry which is preliminary data.</text>
</comment>
<organism evidence="1 2">
    <name type="scientific">Araneus ventricosus</name>
    <name type="common">Orbweaver spider</name>
    <name type="synonym">Epeira ventricosa</name>
    <dbReference type="NCBI Taxonomy" id="182803"/>
    <lineage>
        <taxon>Eukaryota</taxon>
        <taxon>Metazoa</taxon>
        <taxon>Ecdysozoa</taxon>
        <taxon>Arthropoda</taxon>
        <taxon>Chelicerata</taxon>
        <taxon>Arachnida</taxon>
        <taxon>Araneae</taxon>
        <taxon>Araneomorphae</taxon>
        <taxon>Entelegynae</taxon>
        <taxon>Araneoidea</taxon>
        <taxon>Araneidae</taxon>
        <taxon>Araneus</taxon>
    </lineage>
</organism>
<dbReference type="Proteomes" id="UP000499080">
    <property type="component" value="Unassembled WGS sequence"/>
</dbReference>
<evidence type="ECO:0000313" key="2">
    <source>
        <dbReference type="Proteomes" id="UP000499080"/>
    </source>
</evidence>